<dbReference type="RefSeq" id="WP_267162009.1">
    <property type="nucleotide sequence ID" value="NZ_CP112972.1"/>
</dbReference>
<reference evidence="3 4" key="1">
    <citation type="journal article" date="2019" name="Int. J. Syst. Evol. Microbiol.">
        <title>The Global Catalogue of Microorganisms (GCM) 10K type strain sequencing project: providing services to taxonomists for standard genome sequencing and annotation.</title>
        <authorList>
            <consortium name="The Broad Institute Genomics Platform"/>
            <consortium name="The Broad Institute Genome Sequencing Center for Infectious Disease"/>
            <person name="Wu L."/>
            <person name="Ma J."/>
        </authorList>
    </citation>
    <scope>NUCLEOTIDE SEQUENCE [LARGE SCALE GENOMIC DNA]</scope>
    <source>
        <strain evidence="3 4">JCM 30072</strain>
    </source>
</reference>
<dbReference type="Proteomes" id="UP001596445">
    <property type="component" value="Unassembled WGS sequence"/>
</dbReference>
<protein>
    <submittedName>
        <fullName evidence="3">Carbon-nitrogen hydrolase family protein</fullName>
    </submittedName>
</protein>
<dbReference type="PROSITE" id="PS50263">
    <property type="entry name" value="CN_HYDROLASE"/>
    <property type="match status" value="1"/>
</dbReference>
<evidence type="ECO:0000313" key="3">
    <source>
        <dbReference type="EMBL" id="MFC7059252.1"/>
    </source>
</evidence>
<organism evidence="3 4">
    <name type="scientific">Halovenus salina</name>
    <dbReference type="NCBI Taxonomy" id="1510225"/>
    <lineage>
        <taxon>Archaea</taxon>
        <taxon>Methanobacteriati</taxon>
        <taxon>Methanobacteriota</taxon>
        <taxon>Stenosarchaea group</taxon>
        <taxon>Halobacteria</taxon>
        <taxon>Halobacteriales</taxon>
        <taxon>Haloarculaceae</taxon>
        <taxon>Halovenus</taxon>
    </lineage>
</organism>
<proteinExistence type="predicted"/>
<dbReference type="InterPro" id="IPR003010">
    <property type="entry name" value="C-N_Hydrolase"/>
</dbReference>
<keyword evidence="1 3" id="KW-0378">Hydrolase</keyword>
<dbReference type="InterPro" id="IPR050345">
    <property type="entry name" value="Aliph_Amidase/BUP"/>
</dbReference>
<dbReference type="PANTHER" id="PTHR43674">
    <property type="entry name" value="NITRILASE C965.09-RELATED"/>
    <property type="match status" value="1"/>
</dbReference>
<dbReference type="CDD" id="cd07197">
    <property type="entry name" value="nitrilase"/>
    <property type="match status" value="1"/>
</dbReference>
<name>A0ABD5W5J9_9EURY</name>
<accession>A0ABD5W5J9</accession>
<evidence type="ECO:0000256" key="1">
    <source>
        <dbReference type="ARBA" id="ARBA00022801"/>
    </source>
</evidence>
<keyword evidence="4" id="KW-1185">Reference proteome</keyword>
<sequence length="260" mass="28728">MVRVTVCELPDFESPAFETAFDDLVEHAQSHDSDLVVLPEMPFSPWLAGDEPVDDVTTAWDDAVESHRNWLARLDDFDASVVGSRPTVVGERRLNEGFHHDEETRGVHYKKYLPDEPGFWEASWYAAGEEPFEPFECAGLDVGTLVCTDLWASHEVRAYGRAGVDLLVNPRVTERRTTEKWLAGSRTMGVLAGAYLASSNRTGEGRDVVFGGSGWILGPDGQELARTDSDHPFATVDIDPAVATSAKTTYPRDALDRAEE</sequence>
<dbReference type="AlphaFoldDB" id="A0ABD5W5J9"/>
<comment type="caution">
    <text evidence="3">The sequence shown here is derived from an EMBL/GenBank/DDBJ whole genome shotgun (WGS) entry which is preliminary data.</text>
</comment>
<evidence type="ECO:0000259" key="2">
    <source>
        <dbReference type="PROSITE" id="PS50263"/>
    </source>
</evidence>
<dbReference type="InterPro" id="IPR036526">
    <property type="entry name" value="C-N_Hydrolase_sf"/>
</dbReference>
<dbReference type="EMBL" id="JBHSZI010000001">
    <property type="protein sequence ID" value="MFC7059252.1"/>
    <property type="molecule type" value="Genomic_DNA"/>
</dbReference>
<feature type="domain" description="CN hydrolase" evidence="2">
    <location>
        <begin position="2"/>
        <end position="240"/>
    </location>
</feature>
<dbReference type="Pfam" id="PF00795">
    <property type="entry name" value="CN_hydrolase"/>
    <property type="match status" value="1"/>
</dbReference>
<evidence type="ECO:0000313" key="4">
    <source>
        <dbReference type="Proteomes" id="UP001596445"/>
    </source>
</evidence>
<gene>
    <name evidence="3" type="ORF">ACFQQG_15075</name>
</gene>
<dbReference type="GeneID" id="76631382"/>
<dbReference type="Gene3D" id="3.60.110.10">
    <property type="entry name" value="Carbon-nitrogen hydrolase"/>
    <property type="match status" value="1"/>
</dbReference>
<dbReference type="GO" id="GO:0016811">
    <property type="term" value="F:hydrolase activity, acting on carbon-nitrogen (but not peptide) bonds, in linear amides"/>
    <property type="evidence" value="ECO:0007669"/>
    <property type="project" value="UniProtKB-ARBA"/>
</dbReference>
<dbReference type="SUPFAM" id="SSF56317">
    <property type="entry name" value="Carbon-nitrogen hydrolase"/>
    <property type="match status" value="1"/>
</dbReference>
<dbReference type="PANTHER" id="PTHR43674:SF2">
    <property type="entry name" value="BETA-UREIDOPROPIONASE"/>
    <property type="match status" value="1"/>
</dbReference>